<keyword evidence="2" id="KW-1185">Reference proteome</keyword>
<dbReference type="PANTHER" id="PTHR38926">
    <property type="entry name" value="F-BOX DOMAIN CONTAINING PROTEIN, EXPRESSED"/>
    <property type="match status" value="1"/>
</dbReference>
<organism evidence="1 2">
    <name type="scientific">Asterophora parasitica</name>
    <dbReference type="NCBI Taxonomy" id="117018"/>
    <lineage>
        <taxon>Eukaryota</taxon>
        <taxon>Fungi</taxon>
        <taxon>Dikarya</taxon>
        <taxon>Basidiomycota</taxon>
        <taxon>Agaricomycotina</taxon>
        <taxon>Agaricomycetes</taxon>
        <taxon>Agaricomycetidae</taxon>
        <taxon>Agaricales</taxon>
        <taxon>Tricholomatineae</taxon>
        <taxon>Lyophyllaceae</taxon>
        <taxon>Asterophora</taxon>
    </lineage>
</organism>
<protein>
    <recommendedName>
        <fullName evidence="3">F-box domain-containing protein</fullName>
    </recommendedName>
</protein>
<dbReference type="EMBL" id="JABCKV010000084">
    <property type="protein sequence ID" value="KAG5644073.1"/>
    <property type="molecule type" value="Genomic_DNA"/>
</dbReference>
<dbReference type="AlphaFoldDB" id="A0A9P7G8E7"/>
<name>A0A9P7G8E7_9AGAR</name>
<dbReference type="SUPFAM" id="SSF52047">
    <property type="entry name" value="RNI-like"/>
    <property type="match status" value="1"/>
</dbReference>
<reference evidence="1" key="2">
    <citation type="submission" date="2021-10" db="EMBL/GenBank/DDBJ databases">
        <title>Phylogenomics reveals ancestral predisposition of the termite-cultivated fungus Termitomyces towards a domesticated lifestyle.</title>
        <authorList>
            <person name="Auxier B."/>
            <person name="Grum-Grzhimaylo A."/>
            <person name="Cardenas M.E."/>
            <person name="Lodge J.D."/>
            <person name="Laessoe T."/>
            <person name="Pedersen O."/>
            <person name="Smith M.E."/>
            <person name="Kuyper T.W."/>
            <person name="Franco-Molano E.A."/>
            <person name="Baroni T.J."/>
            <person name="Aanen D.K."/>
        </authorList>
    </citation>
    <scope>NUCLEOTIDE SEQUENCE</scope>
    <source>
        <strain evidence="1">AP01</strain>
        <tissue evidence="1">Mycelium</tissue>
    </source>
</reference>
<dbReference type="PANTHER" id="PTHR38926:SF5">
    <property type="entry name" value="F-BOX AND LEUCINE-RICH REPEAT PROTEIN 6"/>
    <property type="match status" value="1"/>
</dbReference>
<evidence type="ECO:0008006" key="3">
    <source>
        <dbReference type="Google" id="ProtNLM"/>
    </source>
</evidence>
<gene>
    <name evidence="1" type="ORF">DXG03_009163</name>
</gene>
<accession>A0A9P7G8E7</accession>
<evidence type="ECO:0000313" key="2">
    <source>
        <dbReference type="Proteomes" id="UP000775547"/>
    </source>
</evidence>
<reference evidence="1" key="1">
    <citation type="submission" date="2020-07" db="EMBL/GenBank/DDBJ databases">
        <authorList>
            <person name="Nieuwenhuis M."/>
            <person name="Van De Peppel L.J.J."/>
        </authorList>
    </citation>
    <scope>NUCLEOTIDE SEQUENCE</scope>
    <source>
        <strain evidence="1">AP01</strain>
        <tissue evidence="1">Mycelium</tissue>
    </source>
</reference>
<dbReference type="InterPro" id="IPR032675">
    <property type="entry name" value="LRR_dom_sf"/>
</dbReference>
<proteinExistence type="predicted"/>
<dbReference type="SMART" id="SM00367">
    <property type="entry name" value="LRR_CC"/>
    <property type="match status" value="1"/>
</dbReference>
<evidence type="ECO:0000313" key="1">
    <source>
        <dbReference type="EMBL" id="KAG5644073.1"/>
    </source>
</evidence>
<dbReference type="Gene3D" id="3.80.10.10">
    <property type="entry name" value="Ribonuclease Inhibitor"/>
    <property type="match status" value="1"/>
</dbReference>
<comment type="caution">
    <text evidence="1">The sequence shown here is derived from an EMBL/GenBank/DDBJ whole genome shotgun (WGS) entry which is preliminary data.</text>
</comment>
<dbReference type="InterPro" id="IPR006553">
    <property type="entry name" value="Leu-rich_rpt_Cys-con_subtyp"/>
</dbReference>
<sequence>MDPTSLNLQPYSSDWHNMDLQAHQQAVDLIDIEIAGLMRTVRQLQFRKGKHEDQIKYFRGLTTLARKLPAELLACIFEECVRDGWTRTPLTASHVCPEWRIAARIPTVWSHVYVNCDAKDPCGRARFWIEKAQGSLLRVTIDVANDASRLPEIMEILSARAAQWQTFSVKSILTSHARSVLTLCNPLAPQLRELEKSIVEEFNESNLPLDGDAYEVEVNNRFLHAPHFRRLRIRRNILPSPGSFPSSVTDLSIILTQGAIPTMSSVDRALQLLAGLPALQRLSILLPYQQERVFTPSVDATRLVELPDLRTLVLVGSPDMFRILPYLATPSLSHLHLRSSLDPLSYTYEELSSNITRFIERAAPPIELLELHDIDLSPAGFTACFVASPHLKELRLHESDIPDSVIREVGASCPLLERLDLRWCGQVTGRALVELVQGRSKDSDTCYSGAHSTDSSVPGRINIVTVINCAFVKEEDILDLSRVTQCRLIMAADDYCSEYPSVLFKY</sequence>
<dbReference type="Proteomes" id="UP000775547">
    <property type="component" value="Unassembled WGS sequence"/>
</dbReference>
<dbReference type="OrthoDB" id="2904092at2759"/>